<dbReference type="InterPro" id="IPR002130">
    <property type="entry name" value="Cyclophilin-type_PPIase_dom"/>
</dbReference>
<dbReference type="PROSITE" id="PS00170">
    <property type="entry name" value="CSA_PPIASE_1"/>
    <property type="match status" value="1"/>
</dbReference>
<feature type="domain" description="PPIase cyclophilin-type" evidence="4">
    <location>
        <begin position="11"/>
        <end position="161"/>
    </location>
</feature>
<dbReference type="SUPFAM" id="SSF50891">
    <property type="entry name" value="Cyclophilin-like"/>
    <property type="match status" value="1"/>
</dbReference>
<comment type="similarity">
    <text evidence="3">Belongs to the cyclophilin-type PPIase family.</text>
</comment>
<comment type="function">
    <text evidence="3">PPIases accelerate the folding of proteins. It catalyzes the cis-trans isomerization of proline imidic peptide bonds in oligopeptides.</text>
</comment>
<organism evidence="5 6">
    <name type="scientific">Candidatus Magasanikbacteria bacterium RIFOXYD2_FULL_36_9</name>
    <dbReference type="NCBI Taxonomy" id="1798707"/>
    <lineage>
        <taxon>Bacteria</taxon>
        <taxon>Candidatus Magasanikiibacteriota</taxon>
    </lineage>
</organism>
<dbReference type="AlphaFoldDB" id="A0A1F6P0U5"/>
<proteinExistence type="inferred from homology"/>
<keyword evidence="2 3" id="KW-0413">Isomerase</keyword>
<dbReference type="GO" id="GO:0003755">
    <property type="term" value="F:peptidyl-prolyl cis-trans isomerase activity"/>
    <property type="evidence" value="ECO:0007669"/>
    <property type="project" value="UniProtKB-UniRule"/>
</dbReference>
<dbReference type="PANTHER" id="PTHR45625:SF4">
    <property type="entry name" value="PEPTIDYLPROLYL ISOMERASE DOMAIN AND WD REPEAT-CONTAINING PROTEIN 1"/>
    <property type="match status" value="1"/>
</dbReference>
<evidence type="ECO:0000256" key="2">
    <source>
        <dbReference type="ARBA" id="ARBA00023235"/>
    </source>
</evidence>
<evidence type="ECO:0000313" key="6">
    <source>
        <dbReference type="Proteomes" id="UP000178490"/>
    </source>
</evidence>
<comment type="catalytic activity">
    <reaction evidence="3">
        <text>[protein]-peptidylproline (omega=180) = [protein]-peptidylproline (omega=0)</text>
        <dbReference type="Rhea" id="RHEA:16237"/>
        <dbReference type="Rhea" id="RHEA-COMP:10747"/>
        <dbReference type="Rhea" id="RHEA-COMP:10748"/>
        <dbReference type="ChEBI" id="CHEBI:83833"/>
        <dbReference type="ChEBI" id="CHEBI:83834"/>
        <dbReference type="EC" id="5.2.1.8"/>
    </reaction>
</comment>
<dbReference type="Gene3D" id="2.40.100.10">
    <property type="entry name" value="Cyclophilin-like"/>
    <property type="match status" value="1"/>
</dbReference>
<keyword evidence="1 3" id="KW-0697">Rotamase</keyword>
<sequence length="164" mass="17731">METFDANKQYVAVVHTSLGDFTINFNKGQTPKTIENFVTLAQKGFYDKTIFHRVIKGFMIQGGDPVGNGTGGPGYKFADESFDDEYVRGAVAMANSGPNTNGSQFFVMHADYPLPKNYTIFGHVVSGMETVDKIAESKVTAGGFGENSTPVVPTIVKSIDISTK</sequence>
<evidence type="ECO:0000256" key="3">
    <source>
        <dbReference type="RuleBase" id="RU363019"/>
    </source>
</evidence>
<dbReference type="GO" id="GO:0006457">
    <property type="term" value="P:protein folding"/>
    <property type="evidence" value="ECO:0007669"/>
    <property type="project" value="InterPro"/>
</dbReference>
<evidence type="ECO:0000259" key="4">
    <source>
        <dbReference type="PROSITE" id="PS50072"/>
    </source>
</evidence>
<dbReference type="InterPro" id="IPR029000">
    <property type="entry name" value="Cyclophilin-like_dom_sf"/>
</dbReference>
<dbReference type="PANTHER" id="PTHR45625">
    <property type="entry name" value="PEPTIDYL-PROLYL CIS-TRANS ISOMERASE-RELATED"/>
    <property type="match status" value="1"/>
</dbReference>
<dbReference type="CDD" id="cd00317">
    <property type="entry name" value="cyclophilin"/>
    <property type="match status" value="1"/>
</dbReference>
<dbReference type="Pfam" id="PF00160">
    <property type="entry name" value="Pro_isomerase"/>
    <property type="match status" value="1"/>
</dbReference>
<name>A0A1F6P0U5_9BACT</name>
<evidence type="ECO:0000313" key="5">
    <source>
        <dbReference type="EMBL" id="OGH89593.1"/>
    </source>
</evidence>
<protein>
    <recommendedName>
        <fullName evidence="3">Peptidyl-prolyl cis-trans isomerase</fullName>
        <shortName evidence="3">PPIase</shortName>
        <ecNumber evidence="3">5.2.1.8</ecNumber>
    </recommendedName>
</protein>
<comment type="caution">
    <text evidence="5">The sequence shown here is derived from an EMBL/GenBank/DDBJ whole genome shotgun (WGS) entry which is preliminary data.</text>
</comment>
<evidence type="ECO:0000256" key="1">
    <source>
        <dbReference type="ARBA" id="ARBA00023110"/>
    </source>
</evidence>
<dbReference type="PRINTS" id="PR00153">
    <property type="entry name" value="CSAPPISMRASE"/>
</dbReference>
<dbReference type="EMBL" id="MFRC01000036">
    <property type="protein sequence ID" value="OGH89593.1"/>
    <property type="molecule type" value="Genomic_DNA"/>
</dbReference>
<accession>A0A1F6P0U5</accession>
<dbReference type="InterPro" id="IPR020892">
    <property type="entry name" value="Cyclophilin-type_PPIase_CS"/>
</dbReference>
<dbReference type="EC" id="5.2.1.8" evidence="3"/>
<dbReference type="InterPro" id="IPR044666">
    <property type="entry name" value="Cyclophilin_A-like"/>
</dbReference>
<dbReference type="PROSITE" id="PS50072">
    <property type="entry name" value="CSA_PPIASE_2"/>
    <property type="match status" value="1"/>
</dbReference>
<reference evidence="5 6" key="1">
    <citation type="journal article" date="2016" name="Nat. Commun.">
        <title>Thousands of microbial genomes shed light on interconnected biogeochemical processes in an aquifer system.</title>
        <authorList>
            <person name="Anantharaman K."/>
            <person name="Brown C.T."/>
            <person name="Hug L.A."/>
            <person name="Sharon I."/>
            <person name="Castelle C.J."/>
            <person name="Probst A.J."/>
            <person name="Thomas B.C."/>
            <person name="Singh A."/>
            <person name="Wilkins M.J."/>
            <person name="Karaoz U."/>
            <person name="Brodie E.L."/>
            <person name="Williams K.H."/>
            <person name="Hubbard S.S."/>
            <person name="Banfield J.F."/>
        </authorList>
    </citation>
    <scope>NUCLEOTIDE SEQUENCE [LARGE SCALE GENOMIC DNA]</scope>
</reference>
<dbReference type="Proteomes" id="UP000178490">
    <property type="component" value="Unassembled WGS sequence"/>
</dbReference>
<gene>
    <name evidence="5" type="ORF">A2537_02205</name>
</gene>